<dbReference type="Pfam" id="PF00022">
    <property type="entry name" value="Actin"/>
    <property type="match status" value="1"/>
</dbReference>
<keyword evidence="2" id="KW-1185">Reference proteome</keyword>
<dbReference type="PRINTS" id="PR00190">
    <property type="entry name" value="ACTIN"/>
</dbReference>
<dbReference type="EMBL" id="OY882872">
    <property type="protein sequence ID" value="CAK6436648.1"/>
    <property type="molecule type" value="Genomic_DNA"/>
</dbReference>
<name>A0ABN9ZFC0_PIPNA</name>
<organism evidence="1 2">
    <name type="scientific">Pipistrellus nathusii</name>
    <name type="common">Nathusius' pipistrelle</name>
    <dbReference type="NCBI Taxonomy" id="59473"/>
    <lineage>
        <taxon>Eukaryota</taxon>
        <taxon>Metazoa</taxon>
        <taxon>Chordata</taxon>
        <taxon>Craniata</taxon>
        <taxon>Vertebrata</taxon>
        <taxon>Euteleostomi</taxon>
        <taxon>Mammalia</taxon>
        <taxon>Eutheria</taxon>
        <taxon>Laurasiatheria</taxon>
        <taxon>Chiroptera</taxon>
        <taxon>Yangochiroptera</taxon>
        <taxon>Vespertilionidae</taxon>
        <taxon>Pipistrellus</taxon>
    </lineage>
</organism>
<accession>A0ABN9ZFC0</accession>
<dbReference type="InterPro" id="IPR043129">
    <property type="entry name" value="ATPase_NBD"/>
</dbReference>
<sequence>MAALLSHHGFGLCKAGFAGDDALGHDPSHSQVLLTPGHYGLDMGQKDSYVGNKTQSKGSIPTLKYLMEHSTITNGDKIGRIWHHTLYNLCMCPPRSAWCC</sequence>
<protein>
    <submittedName>
        <fullName evidence="1">Uncharacterized protein</fullName>
    </submittedName>
</protein>
<dbReference type="SUPFAM" id="SSF53067">
    <property type="entry name" value="Actin-like ATPase domain"/>
    <property type="match status" value="1"/>
</dbReference>
<gene>
    <name evidence="1" type="ORF">MPIPNATIZW_LOCUS4954</name>
</gene>
<proteinExistence type="predicted"/>
<dbReference type="InterPro" id="IPR004000">
    <property type="entry name" value="Actin"/>
</dbReference>
<dbReference type="Gene3D" id="3.30.420.40">
    <property type="match status" value="1"/>
</dbReference>
<dbReference type="Gene3D" id="2.30.36.70">
    <property type="entry name" value="Actin, Chain A, domain 2"/>
    <property type="match status" value="1"/>
</dbReference>
<evidence type="ECO:0000313" key="1">
    <source>
        <dbReference type="EMBL" id="CAK6436648.1"/>
    </source>
</evidence>
<evidence type="ECO:0000313" key="2">
    <source>
        <dbReference type="Proteomes" id="UP001314169"/>
    </source>
</evidence>
<dbReference type="Proteomes" id="UP001314169">
    <property type="component" value="Chromosome 15"/>
</dbReference>
<reference evidence="1" key="1">
    <citation type="submission" date="2023-12" db="EMBL/GenBank/DDBJ databases">
        <authorList>
            <person name="Brown T."/>
        </authorList>
    </citation>
    <scope>NUCLEOTIDE SEQUENCE</scope>
</reference>